<sequence length="147" mass="16220">MKTDHLWNEDQAAYPGGFVPAANAGSIAGILQSIDVETIPPRVNITELKDGYKIELEAPGLKKENFIIQANHHILTIFAENTEQGLTAGASYLLHEFSNRYLFRDIVLPPDANTLFLHTQYEAGILTIHVSKATGRKDDVPTVACVY</sequence>
<gene>
    <name evidence="4" type="ORF">LQ567_02360</name>
</gene>
<evidence type="ECO:0000256" key="1">
    <source>
        <dbReference type="PROSITE-ProRule" id="PRU00285"/>
    </source>
</evidence>
<dbReference type="SUPFAM" id="SSF49764">
    <property type="entry name" value="HSP20-like chaperones"/>
    <property type="match status" value="1"/>
</dbReference>
<dbReference type="RefSeq" id="WP_231002492.1">
    <property type="nucleotide sequence ID" value="NZ_JAJNEC010000003.1"/>
</dbReference>
<dbReference type="Gene3D" id="2.60.40.790">
    <property type="match status" value="1"/>
</dbReference>
<dbReference type="CDD" id="cd06464">
    <property type="entry name" value="ACD_sHsps-like"/>
    <property type="match status" value="1"/>
</dbReference>
<evidence type="ECO:0000256" key="2">
    <source>
        <dbReference type="RuleBase" id="RU003616"/>
    </source>
</evidence>
<dbReference type="InterPro" id="IPR002068">
    <property type="entry name" value="A-crystallin/Hsp20_dom"/>
</dbReference>
<name>A0ABS8PKF5_9BACT</name>
<proteinExistence type="inferred from homology"/>
<evidence type="ECO:0000313" key="4">
    <source>
        <dbReference type="EMBL" id="MCD2421587.1"/>
    </source>
</evidence>
<comment type="caution">
    <text evidence="4">The sequence shown here is derived from an EMBL/GenBank/DDBJ whole genome shotgun (WGS) entry which is preliminary data.</text>
</comment>
<evidence type="ECO:0000259" key="3">
    <source>
        <dbReference type="PROSITE" id="PS01031"/>
    </source>
</evidence>
<feature type="domain" description="SHSP" evidence="3">
    <location>
        <begin position="33"/>
        <end position="147"/>
    </location>
</feature>
<keyword evidence="5" id="KW-1185">Reference proteome</keyword>
<dbReference type="EMBL" id="JAJNEC010000003">
    <property type="protein sequence ID" value="MCD2421587.1"/>
    <property type="molecule type" value="Genomic_DNA"/>
</dbReference>
<comment type="similarity">
    <text evidence="1 2">Belongs to the small heat shock protein (HSP20) family.</text>
</comment>
<dbReference type="PROSITE" id="PS01031">
    <property type="entry name" value="SHSP"/>
    <property type="match status" value="1"/>
</dbReference>
<dbReference type="Pfam" id="PF00011">
    <property type="entry name" value="HSP20"/>
    <property type="match status" value="1"/>
</dbReference>
<evidence type="ECO:0000313" key="5">
    <source>
        <dbReference type="Proteomes" id="UP001199816"/>
    </source>
</evidence>
<accession>A0ABS8PKF5</accession>
<dbReference type="Proteomes" id="UP001199816">
    <property type="component" value="Unassembled WGS sequence"/>
</dbReference>
<protein>
    <submittedName>
        <fullName evidence="4">Hsp20/alpha crystallin family protein</fullName>
    </submittedName>
</protein>
<organism evidence="4 5">
    <name type="scientific">Niabella pedocola</name>
    <dbReference type="NCBI Taxonomy" id="1752077"/>
    <lineage>
        <taxon>Bacteria</taxon>
        <taxon>Pseudomonadati</taxon>
        <taxon>Bacteroidota</taxon>
        <taxon>Chitinophagia</taxon>
        <taxon>Chitinophagales</taxon>
        <taxon>Chitinophagaceae</taxon>
        <taxon>Niabella</taxon>
    </lineage>
</organism>
<dbReference type="InterPro" id="IPR008978">
    <property type="entry name" value="HSP20-like_chaperone"/>
</dbReference>
<reference evidence="4 5" key="1">
    <citation type="submission" date="2021-11" db="EMBL/GenBank/DDBJ databases">
        <title>Genomic of Niabella pedocola.</title>
        <authorList>
            <person name="Wu T."/>
        </authorList>
    </citation>
    <scope>NUCLEOTIDE SEQUENCE [LARGE SCALE GENOMIC DNA]</scope>
    <source>
        <strain evidence="4 5">JCM 31011</strain>
    </source>
</reference>